<evidence type="ECO:0000256" key="3">
    <source>
        <dbReference type="ARBA" id="ARBA00022605"/>
    </source>
</evidence>
<feature type="active site" description="Nucleophile" evidence="10 11">
    <location>
        <position position="80"/>
    </location>
</feature>
<keyword evidence="14" id="KW-1185">Reference proteome</keyword>
<evidence type="ECO:0000256" key="8">
    <source>
        <dbReference type="ARBA" id="ARBA00047838"/>
    </source>
</evidence>
<comment type="catalytic activity">
    <reaction evidence="9 10">
        <text>L-glutamine + H2O = L-glutamate + NH4(+)</text>
        <dbReference type="Rhea" id="RHEA:15889"/>
        <dbReference type="ChEBI" id="CHEBI:15377"/>
        <dbReference type="ChEBI" id="CHEBI:28938"/>
        <dbReference type="ChEBI" id="CHEBI:29985"/>
        <dbReference type="ChEBI" id="CHEBI:58359"/>
        <dbReference type="EC" id="3.5.1.2"/>
    </reaction>
</comment>
<keyword evidence="10" id="KW-0963">Cytoplasm</keyword>
<dbReference type="GO" id="GO:0016829">
    <property type="term" value="F:lyase activity"/>
    <property type="evidence" value="ECO:0007669"/>
    <property type="project" value="UniProtKB-KW"/>
</dbReference>
<feature type="domain" description="Glutamine amidotransferase" evidence="12">
    <location>
        <begin position="10"/>
        <end position="200"/>
    </location>
</feature>
<dbReference type="OrthoDB" id="14742at2157"/>
<evidence type="ECO:0000256" key="4">
    <source>
        <dbReference type="ARBA" id="ARBA00022801"/>
    </source>
</evidence>
<dbReference type="Proteomes" id="UP000053352">
    <property type="component" value="Unassembled WGS sequence"/>
</dbReference>
<evidence type="ECO:0000313" key="13">
    <source>
        <dbReference type="EMBL" id="KSW11572.1"/>
    </source>
</evidence>
<feature type="active site" evidence="10 11">
    <location>
        <position position="187"/>
    </location>
</feature>
<comment type="subunit">
    <text evidence="2 10">Heterodimer of HisH and HisF.</text>
</comment>
<name>A0A0V8RU33_PYROC</name>
<reference evidence="13 14" key="1">
    <citation type="submission" date="2015-11" db="EMBL/GenBank/DDBJ databases">
        <title>Genome sequence of Pyrodictium occultum PL-19, a marine hyperthermophilic archaeon isolated from Volcano, Italy.</title>
        <authorList>
            <person name="Utturkar S."/>
            <person name="Huber H."/>
            <person name="Leptihn S."/>
            <person name="Brown S."/>
            <person name="Stetter K.O."/>
            <person name="Podar M."/>
        </authorList>
    </citation>
    <scope>NUCLEOTIDE SEQUENCE [LARGE SCALE GENOMIC DNA]</scope>
    <source>
        <strain evidence="13 14">PL-19</strain>
    </source>
</reference>
<evidence type="ECO:0000259" key="12">
    <source>
        <dbReference type="Pfam" id="PF00117"/>
    </source>
</evidence>
<dbReference type="PIRSF" id="PIRSF000495">
    <property type="entry name" value="Amidotransf_hisH"/>
    <property type="match status" value="1"/>
</dbReference>
<keyword evidence="3 10" id="KW-0028">Amino-acid biosynthesis</keyword>
<dbReference type="AlphaFoldDB" id="A0A0V8RU33"/>
<dbReference type="InterPro" id="IPR017926">
    <property type="entry name" value="GATASE"/>
</dbReference>
<evidence type="ECO:0000256" key="10">
    <source>
        <dbReference type="HAMAP-Rule" id="MF_00278"/>
    </source>
</evidence>
<dbReference type="EC" id="3.5.1.2" evidence="10"/>
<dbReference type="GO" id="GO:0004359">
    <property type="term" value="F:glutaminase activity"/>
    <property type="evidence" value="ECO:0007669"/>
    <property type="project" value="UniProtKB-EC"/>
</dbReference>
<sequence length="206" mass="22776">MAPRVAVVRYGVGNIYSIVSGLRRAGAEPVVVECIRNPGEWDGIVLPGVGAYQAASARLHDCARELGEALRMGAQLLGVCLGLQLVFTEGREAGEQGFGLALLPGKVERLVAAKLPHIGWSRVHRVPGRDCRLLEGVEDGEYFYYVHSYAYTRVEEPWVCAASRYGETLYAAVVEAPPVYGTQFHPERSGRQGRRVLENWVRLLRR</sequence>
<evidence type="ECO:0000256" key="2">
    <source>
        <dbReference type="ARBA" id="ARBA00011152"/>
    </source>
</evidence>
<evidence type="ECO:0000256" key="9">
    <source>
        <dbReference type="ARBA" id="ARBA00049534"/>
    </source>
</evidence>
<comment type="pathway">
    <text evidence="1 10">Amino-acid biosynthesis; L-histidine biosynthesis; L-histidine from 5-phospho-alpha-D-ribose 1-diphosphate: step 5/9.</text>
</comment>
<keyword evidence="6 10" id="KW-0368">Histidine biosynthesis</keyword>
<keyword evidence="4 10" id="KW-0378">Hydrolase</keyword>
<dbReference type="PANTHER" id="PTHR42701">
    <property type="entry name" value="IMIDAZOLE GLYCEROL PHOSPHATE SYNTHASE SUBUNIT HISH"/>
    <property type="match status" value="1"/>
</dbReference>
<comment type="function">
    <text evidence="10">IGPS catalyzes the conversion of PRFAR and glutamine to IGP, AICAR and glutamate. The HisH subunit catalyzes the hydrolysis of glutamine to glutamate and ammonia as part of the synthesis of IGP and AICAR. The resulting ammonia molecule is channeled to the active site of HisF.</text>
</comment>
<dbReference type="NCBIfam" id="TIGR01855">
    <property type="entry name" value="IMP_synth_hisH"/>
    <property type="match status" value="1"/>
</dbReference>
<dbReference type="RefSeq" id="WP_058370247.1">
    <property type="nucleotide sequence ID" value="NZ_LNTB01000001.1"/>
</dbReference>
<protein>
    <recommendedName>
        <fullName evidence="10">Imidazole glycerol phosphate synthase subunit HisH</fullName>
        <ecNumber evidence="10">4.3.2.10</ecNumber>
    </recommendedName>
    <alternativeName>
        <fullName evidence="10">IGP synthase glutaminase subunit</fullName>
        <ecNumber evidence="10">3.5.1.2</ecNumber>
    </alternativeName>
    <alternativeName>
        <fullName evidence="10">IGP synthase subunit HisH</fullName>
    </alternativeName>
    <alternativeName>
        <fullName evidence="10">ImGP synthase subunit HisH</fullName>
        <shortName evidence="10">IGPS subunit HisH</shortName>
    </alternativeName>
</protein>
<evidence type="ECO:0000256" key="7">
    <source>
        <dbReference type="ARBA" id="ARBA00023239"/>
    </source>
</evidence>
<dbReference type="Pfam" id="PF00117">
    <property type="entry name" value="GATase"/>
    <property type="match status" value="1"/>
</dbReference>
<dbReference type="GO" id="GO:0000107">
    <property type="term" value="F:imidazoleglycerol-phosphate synthase activity"/>
    <property type="evidence" value="ECO:0007669"/>
    <property type="project" value="UniProtKB-UniRule"/>
</dbReference>
<accession>A0A0V8RU33</accession>
<dbReference type="EMBL" id="LNTB01000001">
    <property type="protein sequence ID" value="KSW11572.1"/>
    <property type="molecule type" value="Genomic_DNA"/>
</dbReference>
<keyword evidence="5 10" id="KW-0315">Glutamine amidotransferase</keyword>
<dbReference type="InterPro" id="IPR029062">
    <property type="entry name" value="Class_I_gatase-like"/>
</dbReference>
<dbReference type="UniPathway" id="UPA00031">
    <property type="reaction ID" value="UER00010"/>
</dbReference>
<comment type="catalytic activity">
    <reaction evidence="8 10">
        <text>5-[(5-phospho-1-deoxy-D-ribulos-1-ylimino)methylamino]-1-(5-phospho-beta-D-ribosyl)imidazole-4-carboxamide + L-glutamine = D-erythro-1-(imidazol-4-yl)glycerol 3-phosphate + 5-amino-1-(5-phospho-beta-D-ribosyl)imidazole-4-carboxamide + L-glutamate + H(+)</text>
        <dbReference type="Rhea" id="RHEA:24793"/>
        <dbReference type="ChEBI" id="CHEBI:15378"/>
        <dbReference type="ChEBI" id="CHEBI:29985"/>
        <dbReference type="ChEBI" id="CHEBI:58278"/>
        <dbReference type="ChEBI" id="CHEBI:58359"/>
        <dbReference type="ChEBI" id="CHEBI:58475"/>
        <dbReference type="ChEBI" id="CHEBI:58525"/>
        <dbReference type="EC" id="4.3.2.10"/>
    </reaction>
</comment>
<evidence type="ECO:0000256" key="5">
    <source>
        <dbReference type="ARBA" id="ARBA00022962"/>
    </source>
</evidence>
<dbReference type="HAMAP" id="MF_00278">
    <property type="entry name" value="HisH"/>
    <property type="match status" value="1"/>
</dbReference>
<comment type="caution">
    <text evidence="13">The sequence shown here is derived from an EMBL/GenBank/DDBJ whole genome shotgun (WGS) entry which is preliminary data.</text>
</comment>
<keyword evidence="7 10" id="KW-0456">Lyase</keyword>
<dbReference type="SUPFAM" id="SSF52317">
    <property type="entry name" value="Class I glutamine amidotransferase-like"/>
    <property type="match status" value="1"/>
</dbReference>
<dbReference type="PANTHER" id="PTHR42701:SF1">
    <property type="entry name" value="IMIDAZOLE GLYCEROL PHOSPHATE SYNTHASE SUBUNIT HISH"/>
    <property type="match status" value="1"/>
</dbReference>
<dbReference type="InterPro" id="IPR010139">
    <property type="entry name" value="Imidazole-glycPsynth_HisH"/>
</dbReference>
<dbReference type="EC" id="4.3.2.10" evidence="10"/>
<gene>
    <name evidence="10" type="primary">hisH</name>
    <name evidence="13" type="ORF">CF15_01680</name>
</gene>
<dbReference type="STRING" id="2309.CF15_01680"/>
<organism evidence="13 14">
    <name type="scientific">Pyrodictium occultum</name>
    <dbReference type="NCBI Taxonomy" id="2309"/>
    <lineage>
        <taxon>Archaea</taxon>
        <taxon>Thermoproteota</taxon>
        <taxon>Thermoprotei</taxon>
        <taxon>Desulfurococcales</taxon>
        <taxon>Pyrodictiaceae</taxon>
        <taxon>Pyrodictium</taxon>
    </lineage>
</organism>
<evidence type="ECO:0000256" key="1">
    <source>
        <dbReference type="ARBA" id="ARBA00005091"/>
    </source>
</evidence>
<dbReference type="Gene3D" id="3.40.50.880">
    <property type="match status" value="1"/>
</dbReference>
<evidence type="ECO:0000313" key="14">
    <source>
        <dbReference type="Proteomes" id="UP000053352"/>
    </source>
</evidence>
<dbReference type="PROSITE" id="PS51273">
    <property type="entry name" value="GATASE_TYPE_1"/>
    <property type="match status" value="1"/>
</dbReference>
<comment type="subcellular location">
    <subcellularLocation>
        <location evidence="10">Cytoplasm</location>
    </subcellularLocation>
</comment>
<dbReference type="GO" id="GO:0000105">
    <property type="term" value="P:L-histidine biosynthetic process"/>
    <property type="evidence" value="ECO:0007669"/>
    <property type="project" value="UniProtKB-UniRule"/>
</dbReference>
<evidence type="ECO:0000256" key="11">
    <source>
        <dbReference type="PIRSR" id="PIRSR000495-1"/>
    </source>
</evidence>
<evidence type="ECO:0000256" key="6">
    <source>
        <dbReference type="ARBA" id="ARBA00023102"/>
    </source>
</evidence>
<feature type="active site" evidence="10 11">
    <location>
        <position position="185"/>
    </location>
</feature>
<dbReference type="GO" id="GO:0005737">
    <property type="term" value="C:cytoplasm"/>
    <property type="evidence" value="ECO:0007669"/>
    <property type="project" value="UniProtKB-SubCell"/>
</dbReference>
<proteinExistence type="inferred from homology"/>